<dbReference type="InterPro" id="IPR002347">
    <property type="entry name" value="SDR_fam"/>
</dbReference>
<dbReference type="CDD" id="cd05233">
    <property type="entry name" value="SDR_c"/>
    <property type="match status" value="1"/>
</dbReference>
<evidence type="ECO:0000256" key="3">
    <source>
        <dbReference type="RuleBase" id="RU000363"/>
    </source>
</evidence>
<dbReference type="PRINTS" id="PR00080">
    <property type="entry name" value="SDRFAMILY"/>
</dbReference>
<dbReference type="PROSITE" id="PS00061">
    <property type="entry name" value="ADH_SHORT"/>
    <property type="match status" value="1"/>
</dbReference>
<reference evidence="4 5" key="1">
    <citation type="submission" date="2012-09" db="EMBL/GenBank/DDBJ databases">
        <title>Genome Sequence of alkane-degrading Bacterium Alcanivorax sp. 19-m-6.</title>
        <authorList>
            <person name="Lai Q."/>
            <person name="Shao Z."/>
        </authorList>
    </citation>
    <scope>NUCLEOTIDE SEQUENCE [LARGE SCALE GENOMIC DNA]</scope>
    <source>
        <strain evidence="4 5">19-m-6</strain>
    </source>
</reference>
<comment type="similarity">
    <text evidence="1 3">Belongs to the short-chain dehydrogenases/reductases (SDR) family.</text>
</comment>
<dbReference type="PATRIC" id="fig|1177154.3.peg.2581"/>
<keyword evidence="2" id="KW-0560">Oxidoreductase</keyword>
<dbReference type="Pfam" id="PF00106">
    <property type="entry name" value="adh_short"/>
    <property type="match status" value="1"/>
</dbReference>
<dbReference type="InterPro" id="IPR036291">
    <property type="entry name" value="NAD(P)-bd_dom_sf"/>
</dbReference>
<dbReference type="AlphaFoldDB" id="A0A095TPB6"/>
<dbReference type="PRINTS" id="PR00081">
    <property type="entry name" value="GDHRDH"/>
</dbReference>
<sequence>MKSFSGKVAAITGAGSGIGQATAIALAKEGCHLAISDISEESLEKTVELLAGYAVNISTHVVDVSNKNAVYQYAEDTVSTHGKVNLIMNNAGVGLGETVENMSYENFEWLMNINFWGVVYGTKAFLPHLQKIGEGHIVNISSVFGIIGVPTQSAYNAAKFAVRGFTESLREELDIAGGLVSATCVHPGGVKTNIARNSRMGDMGSMNMGDKEEIASMFEKIAMTTPEAAARTILKGVRKNRRRVLVGGDAVMLDTTQRLIPTGYQRLLEIMFKKQQSSKNKKTHQGMA</sequence>
<comment type="caution">
    <text evidence="4">The sequence shown here is derived from an EMBL/GenBank/DDBJ whole genome shotgun (WGS) entry which is preliminary data.</text>
</comment>
<evidence type="ECO:0000256" key="2">
    <source>
        <dbReference type="ARBA" id="ARBA00023002"/>
    </source>
</evidence>
<evidence type="ECO:0000313" key="5">
    <source>
        <dbReference type="Proteomes" id="UP000029444"/>
    </source>
</evidence>
<protein>
    <submittedName>
        <fullName evidence="4">Short chain dehydrogenase</fullName>
    </submittedName>
</protein>
<dbReference type="PANTHER" id="PTHR43391">
    <property type="entry name" value="RETINOL DEHYDROGENASE-RELATED"/>
    <property type="match status" value="1"/>
</dbReference>
<dbReference type="EMBL" id="ARXV01000010">
    <property type="protein sequence ID" value="KGD64243.1"/>
    <property type="molecule type" value="Genomic_DNA"/>
</dbReference>
<accession>A0A095TPB6</accession>
<dbReference type="PANTHER" id="PTHR43391:SF82">
    <property type="entry name" value="OXIDOREDUCTASE SADH-RELATED"/>
    <property type="match status" value="1"/>
</dbReference>
<dbReference type="eggNOG" id="COG1028">
    <property type="taxonomic scope" value="Bacteria"/>
</dbReference>
<dbReference type="SUPFAM" id="SSF51735">
    <property type="entry name" value="NAD(P)-binding Rossmann-fold domains"/>
    <property type="match status" value="1"/>
</dbReference>
<gene>
    <name evidence="4" type="ORF">Y5S_02545</name>
</gene>
<dbReference type="InterPro" id="IPR020904">
    <property type="entry name" value="Sc_DH/Rdtase_CS"/>
</dbReference>
<dbReference type="RefSeq" id="WP_007150445.1">
    <property type="nucleotide sequence ID" value="NZ_ARXV01000010.1"/>
</dbReference>
<dbReference type="Proteomes" id="UP000029444">
    <property type="component" value="Unassembled WGS sequence"/>
</dbReference>
<dbReference type="GO" id="GO:0016491">
    <property type="term" value="F:oxidoreductase activity"/>
    <property type="evidence" value="ECO:0007669"/>
    <property type="project" value="UniProtKB-KW"/>
</dbReference>
<evidence type="ECO:0000256" key="1">
    <source>
        <dbReference type="ARBA" id="ARBA00006484"/>
    </source>
</evidence>
<proteinExistence type="inferred from homology"/>
<keyword evidence="5" id="KW-1185">Reference proteome</keyword>
<name>A0A095TPB6_9GAMM</name>
<dbReference type="STRING" id="1177154.Y5S_02545"/>
<dbReference type="OrthoDB" id="7301144at2"/>
<dbReference type="Gene3D" id="3.40.50.720">
    <property type="entry name" value="NAD(P)-binding Rossmann-like Domain"/>
    <property type="match status" value="1"/>
</dbReference>
<evidence type="ECO:0000313" key="4">
    <source>
        <dbReference type="EMBL" id="KGD64243.1"/>
    </source>
</evidence>
<organism evidence="4 5">
    <name type="scientific">Alcanivorax nanhaiticus</name>
    <dbReference type="NCBI Taxonomy" id="1177154"/>
    <lineage>
        <taxon>Bacteria</taxon>
        <taxon>Pseudomonadati</taxon>
        <taxon>Pseudomonadota</taxon>
        <taxon>Gammaproteobacteria</taxon>
        <taxon>Oceanospirillales</taxon>
        <taxon>Alcanivoracaceae</taxon>
        <taxon>Alcanivorax</taxon>
    </lineage>
</organism>